<protein>
    <recommendedName>
        <fullName evidence="7">TPR_REGION domain-containing protein</fullName>
    </recommendedName>
</protein>
<organism evidence="5 6">
    <name type="scientific">Trichobilharzia regenti</name>
    <name type="common">Nasal bird schistosome</name>
    <dbReference type="NCBI Taxonomy" id="157069"/>
    <lineage>
        <taxon>Eukaryota</taxon>
        <taxon>Metazoa</taxon>
        <taxon>Spiralia</taxon>
        <taxon>Lophotrochozoa</taxon>
        <taxon>Platyhelminthes</taxon>
        <taxon>Trematoda</taxon>
        <taxon>Digenea</taxon>
        <taxon>Strigeidida</taxon>
        <taxon>Schistosomatoidea</taxon>
        <taxon>Schistosomatidae</taxon>
        <taxon>Trichobilharzia</taxon>
    </lineage>
</organism>
<dbReference type="Gene3D" id="1.25.40.1040">
    <property type="match status" value="1"/>
</dbReference>
<keyword evidence="5" id="KW-1185">Reference proteome</keyword>
<reference evidence="5" key="1">
    <citation type="submission" date="2022-06" db="EMBL/GenBank/DDBJ databases">
        <authorList>
            <person name="Berger JAMES D."/>
            <person name="Berger JAMES D."/>
        </authorList>
    </citation>
    <scope>NUCLEOTIDE SEQUENCE [LARGE SCALE GENOMIC DNA]</scope>
</reference>
<dbReference type="PIRSF" id="PIRSF000422">
    <property type="entry name" value="N-terminal-AcTrfase-A_aux_su"/>
    <property type="match status" value="1"/>
</dbReference>
<evidence type="ECO:0000313" key="6">
    <source>
        <dbReference type="WBParaSite" id="TREG1_100420.1"/>
    </source>
</evidence>
<proteinExistence type="predicted"/>
<dbReference type="PROSITE" id="PS50005">
    <property type="entry name" value="TPR"/>
    <property type="match status" value="1"/>
</dbReference>
<evidence type="ECO:0000256" key="3">
    <source>
        <dbReference type="PROSITE-ProRule" id="PRU00339"/>
    </source>
</evidence>
<dbReference type="FunFam" id="1.25.40.1040:FF:000003">
    <property type="entry name" value="N-terminal acetyltransferase A, auxiliary subunit"/>
    <property type="match status" value="1"/>
</dbReference>
<dbReference type="InterPro" id="IPR019734">
    <property type="entry name" value="TPR_rpt"/>
</dbReference>
<evidence type="ECO:0008006" key="7">
    <source>
        <dbReference type="Google" id="ProtNLM"/>
    </source>
</evidence>
<dbReference type="SMART" id="SM00028">
    <property type="entry name" value="TPR"/>
    <property type="match status" value="5"/>
</dbReference>
<feature type="repeat" description="TPR" evidence="3">
    <location>
        <begin position="84"/>
        <end position="117"/>
    </location>
</feature>
<feature type="region of interest" description="Disordered" evidence="4">
    <location>
        <begin position="586"/>
        <end position="653"/>
    </location>
</feature>
<dbReference type="AlphaFoldDB" id="A0AA85IJH2"/>
<dbReference type="Gene3D" id="1.25.40.1010">
    <property type="match status" value="1"/>
</dbReference>
<evidence type="ECO:0000256" key="2">
    <source>
        <dbReference type="ARBA" id="ARBA00022803"/>
    </source>
</evidence>
<keyword evidence="2 3" id="KW-0802">TPR repeat</keyword>
<evidence type="ECO:0000256" key="1">
    <source>
        <dbReference type="ARBA" id="ARBA00022737"/>
    </source>
</evidence>
<name>A0AA85IJH2_TRIRE</name>
<dbReference type="Pfam" id="PF12569">
    <property type="entry name" value="NatA_aux_su"/>
    <property type="match status" value="1"/>
</dbReference>
<dbReference type="PANTHER" id="PTHR22767:SF2">
    <property type="entry name" value="N(ALPHA)-ACETYLTRANSFERASE 15_16, ISOFORM A"/>
    <property type="match status" value="1"/>
</dbReference>
<feature type="compositionally biased region" description="Basic and acidic residues" evidence="4">
    <location>
        <begin position="615"/>
        <end position="635"/>
    </location>
</feature>
<dbReference type="GO" id="GO:0031415">
    <property type="term" value="C:NatA complex"/>
    <property type="evidence" value="ECO:0007669"/>
    <property type="project" value="TreeGrafter"/>
</dbReference>
<accession>A0AA85IJH2</accession>
<dbReference type="Proteomes" id="UP000050795">
    <property type="component" value="Unassembled WGS sequence"/>
</dbReference>
<dbReference type="SUPFAM" id="SSF48452">
    <property type="entry name" value="TPR-like"/>
    <property type="match status" value="2"/>
</dbReference>
<dbReference type="WBParaSite" id="TREG1_100420.1">
    <property type="protein sequence ID" value="TREG1_100420.1"/>
    <property type="gene ID" value="TREG1_100420"/>
</dbReference>
<dbReference type="PANTHER" id="PTHR22767">
    <property type="entry name" value="N-TERMINAL ACETYLTRANSFERASE-RELATED"/>
    <property type="match status" value="1"/>
</dbReference>
<dbReference type="InterPro" id="IPR021183">
    <property type="entry name" value="NatA_aux_su"/>
</dbReference>
<keyword evidence="1" id="KW-0677">Repeat</keyword>
<sequence length="953" mass="110069">MSKQSSTYTLPPKELSIFKRVVKYYDQKQYKNGLKYAKQILSNPKFSEHGETLAMKGILLNCLGKKDEAREYVKRGLKANITSFVCWHIYGLIHKSDHKYEEAIKCYLQALRLDNDNLQVLRDLSVLQMQLRDYEGCKDIRYKLLLLRPSQKASWIGYALIHHLLGNYETALTIINEFRKGQSEIPPFDYEHSELLLYQAMVMLEAGKEEAALEHLESSSNQIVDKISLLEMKTEILLKLGRFQEAADCSWELIGRNQESQTYCELLSRANTALATGNTKENSELTKKTYEAIISRYPQSRLSRRLILNYCSGDEFLQRLDSYLKPYIRKGVPPLFIQLVGLLYDSEKLAMFESLLDKYRKNMHLTGSLDFEEECGFKDAPTTEIWLTYLLAQYYNFNRKYQEAIDLIDAQLLSTPTLVDFYVLKADVFHDAGDYITASRWMEEAQSLDTADRFINARCTKFMVEAHRLEDATNMASKFTRGNTSAKEYLSEMQCMWFLLDNAKALKEMGKLGEALKLCHEVQQHYRNILDDQLDFHSYCLRKVTLRAYVETLRLEDRLRDHQSYFDTTQLAVEIYLQLYAQPLGSNDESPHGENDGMTSSEAKKLRNKQRKAAKRAEAEAARARAEQERREQAARSRQPASEEANPENQSAIENDLDANLLARPEDPLEEACKFLLPLLELSPKIIEAYCLAFEVYERKRKFLFMLKWISRGLQLNNSRDNPWFHECCVRFLLQLLNRSKSDDVVGRVLSTEVPKLFNDWPDDISFIKNYNEKFYERNLNQYSHVFRYTIVQCLIDPQNRNSYLASIPLPNDKFQGVTWQACSSCLDILRRGQWTSLGRCDPSVIEKYRVACAEYFPMANAFLTTAQIEALREQMIEAANLSAICGVFTLSSDKDQQFDVSEEPENKVSNKLSTLTIDSKHMVNGDLKDSAKCIPNSCKEVPLTNKTADVVV</sequence>
<dbReference type="Pfam" id="PF13181">
    <property type="entry name" value="TPR_8"/>
    <property type="match status" value="1"/>
</dbReference>
<dbReference type="InterPro" id="IPR011990">
    <property type="entry name" value="TPR-like_helical_dom_sf"/>
</dbReference>
<reference evidence="6" key="2">
    <citation type="submission" date="2023-11" db="UniProtKB">
        <authorList>
            <consortium name="WormBaseParasite"/>
        </authorList>
    </citation>
    <scope>IDENTIFICATION</scope>
</reference>
<evidence type="ECO:0000256" key="4">
    <source>
        <dbReference type="SAM" id="MobiDB-lite"/>
    </source>
</evidence>
<evidence type="ECO:0000313" key="5">
    <source>
        <dbReference type="Proteomes" id="UP000050795"/>
    </source>
</evidence>